<feature type="chain" id="PRO_5034595587" evidence="6">
    <location>
        <begin position="23"/>
        <end position="194"/>
    </location>
</feature>
<evidence type="ECO:0000256" key="2">
    <source>
        <dbReference type="ARBA" id="ARBA00010959"/>
    </source>
</evidence>
<dbReference type="GO" id="GO:0042116">
    <property type="term" value="P:macrophage activation"/>
    <property type="evidence" value="ECO:0007669"/>
    <property type="project" value="Ensembl"/>
</dbReference>
<dbReference type="InterPro" id="IPR019764">
    <property type="entry name" value="Endothelin_toxin_CS"/>
</dbReference>
<reference evidence="8" key="1">
    <citation type="submission" date="2019-06" db="EMBL/GenBank/DDBJ databases">
        <title>G10K-VGP Goodes thornscrub tortoise genome, primary haplotype.</title>
        <authorList>
            <person name="Murphy B."/>
            <person name="Edwards T."/>
            <person name="Rhie A."/>
            <person name="Koren S."/>
            <person name="Phillippy A."/>
            <person name="Fedrigo O."/>
            <person name="Haase B."/>
            <person name="Mountcastle J."/>
            <person name="Lewin H."/>
            <person name="Damas J."/>
            <person name="Howe K."/>
            <person name="Formenti G."/>
            <person name="Myers G."/>
            <person name="Durbin R."/>
            <person name="Jarvis E.D."/>
        </authorList>
    </citation>
    <scope>NUCLEOTIDE SEQUENCE [LARGE SCALE GENOMIC DNA]</scope>
</reference>
<dbReference type="SMART" id="SM00272">
    <property type="entry name" value="END"/>
    <property type="match status" value="2"/>
</dbReference>
<dbReference type="InterPro" id="IPR001928">
    <property type="entry name" value="Endothln-like_toxin"/>
</dbReference>
<dbReference type="AlphaFoldDB" id="A0A8C4WG17"/>
<dbReference type="GeneTree" id="ENSGT00950000183053"/>
<reference evidence="8" key="3">
    <citation type="submission" date="2025-09" db="UniProtKB">
        <authorList>
            <consortium name="Ensembl"/>
        </authorList>
    </citation>
    <scope>IDENTIFICATION</scope>
</reference>
<dbReference type="PANTHER" id="PTHR13874">
    <property type="entry name" value="ENDOTHELIN"/>
    <property type="match status" value="1"/>
</dbReference>
<dbReference type="GO" id="GO:0086100">
    <property type="term" value="P:endothelin receptor signaling pathway"/>
    <property type="evidence" value="ECO:0007669"/>
    <property type="project" value="Ensembl"/>
</dbReference>
<dbReference type="GO" id="GO:0030593">
    <property type="term" value="P:neutrophil chemotaxis"/>
    <property type="evidence" value="ECO:0007669"/>
    <property type="project" value="Ensembl"/>
</dbReference>
<feature type="domain" description="Endothelin-like toxin" evidence="7">
    <location>
        <begin position="42"/>
        <end position="63"/>
    </location>
</feature>
<reference evidence="8" key="2">
    <citation type="submission" date="2025-08" db="UniProtKB">
        <authorList>
            <consortium name="Ensembl"/>
        </authorList>
    </citation>
    <scope>IDENTIFICATION</scope>
</reference>
<dbReference type="GO" id="GO:0043542">
    <property type="term" value="P:endothelial cell migration"/>
    <property type="evidence" value="ECO:0007669"/>
    <property type="project" value="Ensembl"/>
</dbReference>
<organism evidence="8 9">
    <name type="scientific">Gopherus evgoodei</name>
    <name type="common">Goodes thornscrub tortoise</name>
    <dbReference type="NCBI Taxonomy" id="1825980"/>
    <lineage>
        <taxon>Eukaryota</taxon>
        <taxon>Metazoa</taxon>
        <taxon>Chordata</taxon>
        <taxon>Craniata</taxon>
        <taxon>Vertebrata</taxon>
        <taxon>Euteleostomi</taxon>
        <taxon>Archelosauria</taxon>
        <taxon>Testudinata</taxon>
        <taxon>Testudines</taxon>
        <taxon>Cryptodira</taxon>
        <taxon>Durocryptodira</taxon>
        <taxon>Testudinoidea</taxon>
        <taxon>Testudinidae</taxon>
        <taxon>Gopherus</taxon>
    </lineage>
</organism>
<keyword evidence="6" id="KW-0732">Signal</keyword>
<comment type="subcellular location">
    <subcellularLocation>
        <location evidence="1">Secreted</location>
    </subcellularLocation>
</comment>
<evidence type="ECO:0000259" key="7">
    <source>
        <dbReference type="SMART" id="SM00272"/>
    </source>
</evidence>
<dbReference type="InterPro" id="IPR020475">
    <property type="entry name" value="Endothelin"/>
</dbReference>
<evidence type="ECO:0000256" key="6">
    <source>
        <dbReference type="SAM" id="SignalP"/>
    </source>
</evidence>
<dbReference type="GO" id="GO:0010460">
    <property type="term" value="P:positive regulation of heart rate"/>
    <property type="evidence" value="ECO:0007669"/>
    <property type="project" value="Ensembl"/>
</dbReference>
<dbReference type="GO" id="GO:0019221">
    <property type="term" value="P:cytokine-mediated signaling pathway"/>
    <property type="evidence" value="ECO:0007669"/>
    <property type="project" value="Ensembl"/>
</dbReference>
<name>A0A8C4WG17_9SAUR</name>
<dbReference type="GO" id="GO:0019229">
    <property type="term" value="P:regulation of vasoconstriction"/>
    <property type="evidence" value="ECO:0007669"/>
    <property type="project" value="InterPro"/>
</dbReference>
<dbReference type="OrthoDB" id="9362154at2759"/>
<dbReference type="Proteomes" id="UP000694390">
    <property type="component" value="Chromosome 20"/>
</dbReference>
<dbReference type="GO" id="GO:0031394">
    <property type="term" value="P:positive regulation of prostaglandin biosynthetic process"/>
    <property type="evidence" value="ECO:0007669"/>
    <property type="project" value="Ensembl"/>
</dbReference>
<dbReference type="GO" id="GO:0005615">
    <property type="term" value="C:extracellular space"/>
    <property type="evidence" value="ECO:0007669"/>
    <property type="project" value="Ensembl"/>
</dbReference>
<feature type="domain" description="Endothelin-like toxin" evidence="7">
    <location>
        <begin position="88"/>
        <end position="109"/>
    </location>
</feature>
<dbReference type="GO" id="GO:0002690">
    <property type="term" value="P:positive regulation of leukocyte chemotaxis"/>
    <property type="evidence" value="ECO:0007669"/>
    <property type="project" value="Ensembl"/>
</dbReference>
<gene>
    <name evidence="8" type="primary">EDN2</name>
</gene>
<protein>
    <submittedName>
        <fullName evidence="8">Endothelin 2</fullName>
    </submittedName>
</protein>
<evidence type="ECO:0000256" key="4">
    <source>
        <dbReference type="ARBA" id="ARBA00022858"/>
    </source>
</evidence>
<dbReference type="GO" id="GO:0031708">
    <property type="term" value="F:endothelin B receptor binding"/>
    <property type="evidence" value="ECO:0007669"/>
    <property type="project" value="Ensembl"/>
</dbReference>
<keyword evidence="5" id="KW-0839">Vasoconstrictor</keyword>
<dbReference type="PROSITE" id="PS00270">
    <property type="entry name" value="ENDOTHELIN"/>
    <property type="match status" value="2"/>
</dbReference>
<keyword evidence="3" id="KW-0964">Secreted</keyword>
<keyword evidence="4" id="KW-0838">Vasoactive</keyword>
<dbReference type="GO" id="GO:0001659">
    <property type="term" value="P:temperature homeostasis"/>
    <property type="evidence" value="ECO:0007669"/>
    <property type="project" value="Ensembl"/>
</dbReference>
<evidence type="ECO:0000313" key="9">
    <source>
        <dbReference type="Proteomes" id="UP000694390"/>
    </source>
</evidence>
<dbReference type="GO" id="GO:0045987">
    <property type="term" value="P:positive regulation of smooth muscle contraction"/>
    <property type="evidence" value="ECO:0007669"/>
    <property type="project" value="Ensembl"/>
</dbReference>
<keyword evidence="9" id="KW-1185">Reference proteome</keyword>
<dbReference type="GO" id="GO:0009932">
    <property type="term" value="P:cell tip growth"/>
    <property type="evidence" value="ECO:0007669"/>
    <property type="project" value="Ensembl"/>
</dbReference>
<dbReference type="GO" id="GO:0048246">
    <property type="term" value="P:macrophage chemotaxis"/>
    <property type="evidence" value="ECO:0007669"/>
    <property type="project" value="Ensembl"/>
</dbReference>
<feature type="signal peptide" evidence="6">
    <location>
        <begin position="1"/>
        <end position="22"/>
    </location>
</feature>
<proteinExistence type="inferred from homology"/>
<dbReference type="GO" id="GO:0097009">
    <property type="term" value="P:energy homeostasis"/>
    <property type="evidence" value="ECO:0007669"/>
    <property type="project" value="Ensembl"/>
</dbReference>
<dbReference type="PANTHER" id="PTHR13874:SF9">
    <property type="entry name" value="ENDOTHELIN-2"/>
    <property type="match status" value="1"/>
</dbReference>
<comment type="similarity">
    <text evidence="2">Belongs to the endothelin/sarafotoxin family.</text>
</comment>
<dbReference type="GO" id="GO:0008284">
    <property type="term" value="P:positive regulation of cell population proliferation"/>
    <property type="evidence" value="ECO:0007669"/>
    <property type="project" value="Ensembl"/>
</dbReference>
<dbReference type="GO" id="GO:0014824">
    <property type="term" value="P:artery smooth muscle contraction"/>
    <property type="evidence" value="ECO:0007669"/>
    <property type="project" value="Ensembl"/>
</dbReference>
<evidence type="ECO:0000313" key="8">
    <source>
        <dbReference type="Ensembl" id="ENSGEVP00005016857.1"/>
    </source>
</evidence>
<sequence length="194" mass="21618">MVNRPAGFFSLAITLCILLGEGETPPVSLAPAISSRHPRTKRCSCNSWQDKECIYFCHLDIIWVNTPGQTAPYGLGSPPRRRKRSLNRCECSHSKDSICATFCQWWGDVEHMGGGEQNHCEAHGRVIQNLTLLGAVASFGCVAGEENESHPLKKHLLFLPLRRARSRFKKLLVFLLASLGRNPDINIHSPLSPF</sequence>
<dbReference type="GO" id="GO:0005179">
    <property type="term" value="F:hormone activity"/>
    <property type="evidence" value="ECO:0007669"/>
    <property type="project" value="Ensembl"/>
</dbReference>
<dbReference type="GO" id="GO:0014826">
    <property type="term" value="P:vein smooth muscle contraction"/>
    <property type="evidence" value="ECO:0007669"/>
    <property type="project" value="Ensembl"/>
</dbReference>
<evidence type="ECO:0000256" key="1">
    <source>
        <dbReference type="ARBA" id="ARBA00004613"/>
    </source>
</evidence>
<dbReference type="GO" id="GO:0001525">
    <property type="term" value="P:angiogenesis"/>
    <property type="evidence" value="ECO:0007669"/>
    <property type="project" value="Ensembl"/>
</dbReference>
<dbReference type="GO" id="GO:0050850">
    <property type="term" value="P:positive regulation of calcium-mediated signaling"/>
    <property type="evidence" value="ECO:0007669"/>
    <property type="project" value="Ensembl"/>
</dbReference>
<dbReference type="GO" id="GO:0048675">
    <property type="term" value="P:axon extension"/>
    <property type="evidence" value="ECO:0007669"/>
    <property type="project" value="Ensembl"/>
</dbReference>
<dbReference type="Ensembl" id="ENSGEVT00005017712.1">
    <property type="protein sequence ID" value="ENSGEVP00005016857.1"/>
    <property type="gene ID" value="ENSGEVG00005011954.1"/>
</dbReference>
<dbReference type="Pfam" id="PF00322">
    <property type="entry name" value="Endothelin"/>
    <property type="match status" value="1"/>
</dbReference>
<dbReference type="PRINTS" id="PR00365">
    <property type="entry name" value="ENDOTHELIN"/>
</dbReference>
<evidence type="ECO:0000256" key="5">
    <source>
        <dbReference type="ARBA" id="ARBA00023322"/>
    </source>
</evidence>
<dbReference type="GO" id="GO:0006874">
    <property type="term" value="P:intracellular calcium ion homeostasis"/>
    <property type="evidence" value="ECO:0007669"/>
    <property type="project" value="TreeGrafter"/>
</dbReference>
<dbReference type="GO" id="GO:0003100">
    <property type="term" value="P:regulation of systemic arterial blood pressure by endothelin"/>
    <property type="evidence" value="ECO:0007669"/>
    <property type="project" value="Ensembl"/>
</dbReference>
<accession>A0A8C4WG17</accession>
<evidence type="ECO:0000256" key="3">
    <source>
        <dbReference type="ARBA" id="ARBA00022525"/>
    </source>
</evidence>